<feature type="signal peptide" evidence="1">
    <location>
        <begin position="1"/>
        <end position="19"/>
    </location>
</feature>
<evidence type="ECO:0000313" key="3">
    <source>
        <dbReference type="EMBL" id="KAF0845923.1"/>
    </source>
</evidence>
<organism evidence="3 4">
    <name type="scientific">Nocardia caishijiensis</name>
    <dbReference type="NCBI Taxonomy" id="184756"/>
    <lineage>
        <taxon>Bacteria</taxon>
        <taxon>Bacillati</taxon>
        <taxon>Actinomycetota</taxon>
        <taxon>Actinomycetes</taxon>
        <taxon>Mycobacteriales</taxon>
        <taxon>Nocardiaceae</taxon>
        <taxon>Nocardia</taxon>
    </lineage>
</organism>
<name>A0ABQ6YJF8_9NOCA</name>
<feature type="chain" id="PRO_5047244354" evidence="1">
    <location>
        <begin position="20"/>
        <end position="161"/>
    </location>
</feature>
<dbReference type="Pfam" id="PF05305">
    <property type="entry name" value="DUF732"/>
    <property type="match status" value="1"/>
</dbReference>
<dbReference type="InterPro" id="IPR007969">
    <property type="entry name" value="DUF732"/>
</dbReference>
<keyword evidence="1" id="KW-0732">Signal</keyword>
<dbReference type="RefSeq" id="WP_157102051.1">
    <property type="nucleotide sequence ID" value="NZ_VMSD01000006.1"/>
</dbReference>
<dbReference type="EMBL" id="VMSD01000006">
    <property type="protein sequence ID" value="KAF0845923.1"/>
    <property type="molecule type" value="Genomic_DNA"/>
</dbReference>
<sequence>MSIYPTPKTLRVSAFGAVAAVALVAGCGVGGDTEPTAQNRVFPATEADPTTEYAPLTTGYAAPTTEYAAPTLSDDQNDQIYLAVLSERGITRLQGTSVSLIAFGETVVCGALEEEVHPTPAFAAGLALGAVEYFDSYDDAAYAIGAAIATYCPRFEYVFDE</sequence>
<gene>
    <name evidence="3" type="ORF">FNL39_106314</name>
</gene>
<reference evidence="3 4" key="1">
    <citation type="submission" date="2019-07" db="EMBL/GenBank/DDBJ databases">
        <title>Genomic Encyclopedia of Type Strains, Phase IV (KMG-IV): sequencing the most valuable type-strain genomes for metagenomic binning, comparative biology and taxonomic classification.</title>
        <authorList>
            <person name="Goeker M."/>
        </authorList>
    </citation>
    <scope>NUCLEOTIDE SEQUENCE [LARGE SCALE GENOMIC DNA]</scope>
    <source>
        <strain evidence="3 4">DSM 44831</strain>
    </source>
</reference>
<accession>A0ABQ6YJF8</accession>
<protein>
    <submittedName>
        <fullName evidence="3">Uncharacterized protein DUF732</fullName>
    </submittedName>
</protein>
<proteinExistence type="predicted"/>
<comment type="caution">
    <text evidence="3">The sequence shown here is derived from an EMBL/GenBank/DDBJ whole genome shotgun (WGS) entry which is preliminary data.</text>
</comment>
<evidence type="ECO:0000259" key="2">
    <source>
        <dbReference type="Pfam" id="PF05305"/>
    </source>
</evidence>
<feature type="domain" description="DUF732" evidence="2">
    <location>
        <begin position="77"/>
        <end position="153"/>
    </location>
</feature>
<evidence type="ECO:0000256" key="1">
    <source>
        <dbReference type="SAM" id="SignalP"/>
    </source>
</evidence>
<evidence type="ECO:0000313" key="4">
    <source>
        <dbReference type="Proteomes" id="UP000798951"/>
    </source>
</evidence>
<keyword evidence="4" id="KW-1185">Reference proteome</keyword>
<dbReference type="Proteomes" id="UP000798951">
    <property type="component" value="Unassembled WGS sequence"/>
</dbReference>